<keyword evidence="1" id="KW-1185">Reference proteome</keyword>
<name>A0A1I7Y9H3_9BILA</name>
<evidence type="ECO:0000313" key="1">
    <source>
        <dbReference type="Proteomes" id="UP000095287"/>
    </source>
</evidence>
<proteinExistence type="predicted"/>
<accession>A0A1I7Y9H3</accession>
<sequence>MRRRMDDGNVVGIDPTATCNFPTERLRHGQQKALPDLSVAEHVDECVDEALIQAYEVEVLVVLRQVVVVDVHEQVRDDEAEEAAACGQT</sequence>
<dbReference type="WBParaSite" id="L893_g14012.t1">
    <property type="protein sequence ID" value="L893_g14012.t1"/>
    <property type="gene ID" value="L893_g14012"/>
</dbReference>
<dbReference type="Proteomes" id="UP000095287">
    <property type="component" value="Unplaced"/>
</dbReference>
<dbReference type="AlphaFoldDB" id="A0A1I7Y9H3"/>
<protein>
    <submittedName>
        <fullName evidence="2">Uncharacterized protein</fullName>
    </submittedName>
</protein>
<reference evidence="2" key="1">
    <citation type="submission" date="2016-11" db="UniProtKB">
        <authorList>
            <consortium name="WormBaseParasite"/>
        </authorList>
    </citation>
    <scope>IDENTIFICATION</scope>
</reference>
<organism evidence="1 2">
    <name type="scientific">Steinernema glaseri</name>
    <dbReference type="NCBI Taxonomy" id="37863"/>
    <lineage>
        <taxon>Eukaryota</taxon>
        <taxon>Metazoa</taxon>
        <taxon>Ecdysozoa</taxon>
        <taxon>Nematoda</taxon>
        <taxon>Chromadorea</taxon>
        <taxon>Rhabditida</taxon>
        <taxon>Tylenchina</taxon>
        <taxon>Panagrolaimomorpha</taxon>
        <taxon>Strongyloidoidea</taxon>
        <taxon>Steinernematidae</taxon>
        <taxon>Steinernema</taxon>
    </lineage>
</organism>
<evidence type="ECO:0000313" key="2">
    <source>
        <dbReference type="WBParaSite" id="L893_g14012.t1"/>
    </source>
</evidence>